<evidence type="ECO:0000313" key="7">
    <source>
        <dbReference type="Proteomes" id="UP001150924"/>
    </source>
</evidence>
<dbReference type="AlphaFoldDB" id="A0A9X3J3U0"/>
<organism evidence="6 7">
    <name type="scientific">Nannocystis pusilla</name>
    <dbReference type="NCBI Taxonomy" id="889268"/>
    <lineage>
        <taxon>Bacteria</taxon>
        <taxon>Pseudomonadati</taxon>
        <taxon>Myxococcota</taxon>
        <taxon>Polyangia</taxon>
        <taxon>Nannocystales</taxon>
        <taxon>Nannocystaceae</taxon>
        <taxon>Nannocystis</taxon>
    </lineage>
</organism>
<keyword evidence="4" id="KW-0865">Zymogen</keyword>
<evidence type="ECO:0000256" key="2">
    <source>
        <dbReference type="ARBA" id="ARBA00022679"/>
    </source>
</evidence>
<keyword evidence="6" id="KW-0012">Acyltransferase</keyword>
<feature type="compositionally biased region" description="Basic residues" evidence="5">
    <location>
        <begin position="256"/>
        <end position="266"/>
    </location>
</feature>
<dbReference type="InterPro" id="IPR051792">
    <property type="entry name" value="GGT_bact"/>
</dbReference>
<dbReference type="Pfam" id="PF01019">
    <property type="entry name" value="G_glu_transpept"/>
    <property type="match status" value="1"/>
</dbReference>
<evidence type="ECO:0000256" key="3">
    <source>
        <dbReference type="ARBA" id="ARBA00022801"/>
    </source>
</evidence>
<reference evidence="6" key="1">
    <citation type="submission" date="2022-11" db="EMBL/GenBank/DDBJ databases">
        <title>Minimal conservation of predation-associated metabolite biosynthetic gene clusters underscores biosynthetic potential of Myxococcota including descriptions for ten novel species: Archangium lansinium sp. nov., Myxococcus landrumus sp. nov., Nannocystis bai.</title>
        <authorList>
            <person name="Ahearne A."/>
            <person name="Stevens C."/>
            <person name="Phillips K."/>
        </authorList>
    </citation>
    <scope>NUCLEOTIDE SEQUENCE</scope>
    <source>
        <strain evidence="6">Na p29</strain>
    </source>
</reference>
<evidence type="ECO:0000256" key="1">
    <source>
        <dbReference type="ARBA" id="ARBA00009381"/>
    </source>
</evidence>
<dbReference type="PANTHER" id="PTHR43199">
    <property type="entry name" value="GLUTATHIONE HYDROLASE"/>
    <property type="match status" value="1"/>
</dbReference>
<keyword evidence="7" id="KW-1185">Reference proteome</keyword>
<dbReference type="InterPro" id="IPR043137">
    <property type="entry name" value="GGT_ssub_C"/>
</dbReference>
<accession>A0A9X3J3U0</accession>
<feature type="compositionally biased region" description="Basic residues" evidence="5">
    <location>
        <begin position="223"/>
        <end position="234"/>
    </location>
</feature>
<proteinExistence type="inferred from homology"/>
<feature type="region of interest" description="Disordered" evidence="5">
    <location>
        <begin position="54"/>
        <end position="74"/>
    </location>
</feature>
<feature type="region of interest" description="Disordered" evidence="5">
    <location>
        <begin position="188"/>
        <end position="266"/>
    </location>
</feature>
<evidence type="ECO:0000256" key="5">
    <source>
        <dbReference type="SAM" id="MobiDB-lite"/>
    </source>
</evidence>
<evidence type="ECO:0000313" key="6">
    <source>
        <dbReference type="EMBL" id="MCY1014126.1"/>
    </source>
</evidence>
<gene>
    <name evidence="6" type="ORF">OV079_53165</name>
</gene>
<dbReference type="PRINTS" id="PR01210">
    <property type="entry name" value="GGTRANSPTASE"/>
</dbReference>
<dbReference type="EMBL" id="JAPNKE010000002">
    <property type="protein sequence ID" value="MCY1014126.1"/>
    <property type="molecule type" value="Genomic_DNA"/>
</dbReference>
<dbReference type="EC" id="2.3.2.2" evidence="6"/>
<feature type="compositionally biased region" description="Basic residues" evidence="5">
    <location>
        <begin position="188"/>
        <end position="205"/>
    </location>
</feature>
<dbReference type="GO" id="GO:0016787">
    <property type="term" value="F:hydrolase activity"/>
    <property type="evidence" value="ECO:0007669"/>
    <property type="project" value="UniProtKB-KW"/>
</dbReference>
<comment type="caution">
    <text evidence="6">The sequence shown here is derived from an EMBL/GenBank/DDBJ whole genome shotgun (WGS) entry which is preliminary data.</text>
</comment>
<dbReference type="PANTHER" id="PTHR43199:SF1">
    <property type="entry name" value="GLUTATHIONE HYDROLASE PROENZYME"/>
    <property type="match status" value="1"/>
</dbReference>
<sequence>MTSEREGADTTHFTVIDDDGNAVSVSSTIERLWSTGLMVPGFGFMLNNQPTSFNDAPRASSAPYDPGANDVAPGKRPRASISPMMLFLDGELVAAYGSPGRTGIIGALPQVTLNLIDHRRSLQSSIAAPRIALSSASSLADTEIEAGFGGSVRAALERLGYAFVDVRDIGAVQAVVTYPLSGIRWRRRPAADRRGRRPAVSARRRGIGDPAMPGARDLEVHLRARRRPWPRRRAGAGAAPRRGHHRVRSAPDLRDRRRASTSRSRA</sequence>
<comment type="similarity">
    <text evidence="1">Belongs to the gamma-glutamyltransferase family.</text>
</comment>
<dbReference type="SUPFAM" id="SSF56235">
    <property type="entry name" value="N-terminal nucleophile aminohydrolases (Ntn hydrolases)"/>
    <property type="match status" value="1"/>
</dbReference>
<evidence type="ECO:0000256" key="4">
    <source>
        <dbReference type="ARBA" id="ARBA00023145"/>
    </source>
</evidence>
<name>A0A9X3J3U0_9BACT</name>
<dbReference type="GO" id="GO:0103068">
    <property type="term" value="F:leukotriene C4 gamma-glutamyl transferase activity"/>
    <property type="evidence" value="ECO:0007669"/>
    <property type="project" value="UniProtKB-EC"/>
</dbReference>
<dbReference type="InterPro" id="IPR029055">
    <property type="entry name" value="Ntn_hydrolases_N"/>
</dbReference>
<keyword evidence="2 6" id="KW-0808">Transferase</keyword>
<dbReference type="Gene3D" id="3.60.20.40">
    <property type="match status" value="1"/>
</dbReference>
<keyword evidence="3" id="KW-0378">Hydrolase</keyword>
<protein>
    <submittedName>
        <fullName evidence="6">Gamma-glutamyltransferase</fullName>
        <ecNumber evidence="6">2.3.2.2</ecNumber>
    </submittedName>
</protein>
<dbReference type="Proteomes" id="UP001150924">
    <property type="component" value="Unassembled WGS sequence"/>
</dbReference>